<dbReference type="FunFam" id="3.40.1010.10:FF:000001">
    <property type="entry name" value="Siroheme synthase"/>
    <property type="match status" value="1"/>
</dbReference>
<sequence length="244" mass="26736">MAGKVYIVGAGPGDPELITVKGLRLLRKAQVVLYDHLVHTSLLKEVPPEARRVFVGKVAGHHSMKQEKINRLLVENAQMGFTVVRLKGGDPFIFGRVGEEMEYLEAHGVPYEVVPGVTAASAAASVGRFALTHRHHASLITFVTGHRREGKPLDLPFHLLARLGGTLVVYMGLGTLEWLQKGLLEGGMDPALPVFLAHRVTWPQERLVVTTLGGMVEARDRERLTPPVLVVVGGVVQKRLNHVR</sequence>
<accession>A0A7C0YCX2</accession>
<proteinExistence type="inferred from homology"/>
<gene>
    <name evidence="10" type="primary">cobA</name>
    <name evidence="10" type="ORF">ENF32_02265</name>
</gene>
<protein>
    <recommendedName>
        <fullName evidence="2">uroporphyrinogen-III C-methyltransferase</fullName>
        <ecNumber evidence="2">2.1.1.107</ecNumber>
    </recommendedName>
</protein>
<evidence type="ECO:0000256" key="8">
    <source>
        <dbReference type="RuleBase" id="RU003960"/>
    </source>
</evidence>
<keyword evidence="3 8" id="KW-0489">Methyltransferase</keyword>
<dbReference type="AlphaFoldDB" id="A0A7C0YCX2"/>
<feature type="domain" description="Tetrapyrrole methylase" evidence="9">
    <location>
        <begin position="4"/>
        <end position="213"/>
    </location>
</feature>
<evidence type="ECO:0000256" key="6">
    <source>
        <dbReference type="ARBA" id="ARBA00023244"/>
    </source>
</evidence>
<dbReference type="Proteomes" id="UP000885690">
    <property type="component" value="Unassembled WGS sequence"/>
</dbReference>
<organism evidence="10">
    <name type="scientific">Thermosulfidibacter takaii</name>
    <dbReference type="NCBI Taxonomy" id="412593"/>
    <lineage>
        <taxon>Bacteria</taxon>
        <taxon>Pseudomonadati</taxon>
        <taxon>Thermosulfidibacterota</taxon>
        <taxon>Thermosulfidibacteria</taxon>
        <taxon>Thermosulfidibacterales</taxon>
        <taxon>Thermosulfidibacteraceae</taxon>
    </lineage>
</organism>
<dbReference type="SUPFAM" id="SSF53790">
    <property type="entry name" value="Tetrapyrrole methylase"/>
    <property type="match status" value="1"/>
</dbReference>
<dbReference type="InterPro" id="IPR014777">
    <property type="entry name" value="4pyrrole_Mease_sub1"/>
</dbReference>
<reference evidence="10" key="1">
    <citation type="journal article" date="2020" name="mSystems">
        <title>Genome- and Community-Level Interaction Insights into Carbon Utilization and Element Cycling Functions of Hydrothermarchaeota in Hydrothermal Sediment.</title>
        <authorList>
            <person name="Zhou Z."/>
            <person name="Liu Y."/>
            <person name="Xu W."/>
            <person name="Pan J."/>
            <person name="Luo Z.H."/>
            <person name="Li M."/>
        </authorList>
    </citation>
    <scope>NUCLEOTIDE SEQUENCE [LARGE SCALE GENOMIC DNA]</scope>
    <source>
        <strain evidence="10">HyVt-115</strain>
    </source>
</reference>
<dbReference type="CDD" id="cd11642">
    <property type="entry name" value="SUMT"/>
    <property type="match status" value="1"/>
</dbReference>
<dbReference type="InterPro" id="IPR050161">
    <property type="entry name" value="Siro_Cobalamin_biosynth"/>
</dbReference>
<dbReference type="PANTHER" id="PTHR45790:SF3">
    <property type="entry name" value="S-ADENOSYL-L-METHIONINE-DEPENDENT UROPORPHYRINOGEN III METHYLTRANSFERASE, CHLOROPLASTIC"/>
    <property type="match status" value="1"/>
</dbReference>
<keyword evidence="4 8" id="KW-0808">Transferase</keyword>
<evidence type="ECO:0000256" key="3">
    <source>
        <dbReference type="ARBA" id="ARBA00022603"/>
    </source>
</evidence>
<dbReference type="Gene3D" id="3.40.1010.10">
    <property type="entry name" value="Cobalt-precorrin-4 Transmethylase, Domain 1"/>
    <property type="match status" value="1"/>
</dbReference>
<keyword evidence="6" id="KW-0627">Porphyrin biosynthesis</keyword>
<dbReference type="NCBIfam" id="NF004790">
    <property type="entry name" value="PRK06136.1"/>
    <property type="match status" value="1"/>
</dbReference>
<name>A0A7C0YCX2_9BACT</name>
<evidence type="ECO:0000256" key="1">
    <source>
        <dbReference type="ARBA" id="ARBA00005879"/>
    </source>
</evidence>
<evidence type="ECO:0000313" key="10">
    <source>
        <dbReference type="EMBL" id="HDD52879.1"/>
    </source>
</evidence>
<dbReference type="InterPro" id="IPR014776">
    <property type="entry name" value="4pyrrole_Mease_sub2"/>
</dbReference>
<dbReference type="NCBIfam" id="TIGR01469">
    <property type="entry name" value="cobA_cysG_Cterm"/>
    <property type="match status" value="1"/>
</dbReference>
<evidence type="ECO:0000256" key="5">
    <source>
        <dbReference type="ARBA" id="ARBA00022691"/>
    </source>
</evidence>
<dbReference type="InterPro" id="IPR003043">
    <property type="entry name" value="Uropor_MeTrfase_CS"/>
</dbReference>
<dbReference type="EC" id="2.1.1.107" evidence="2"/>
<dbReference type="PROSITE" id="PS00839">
    <property type="entry name" value="SUMT_1"/>
    <property type="match status" value="1"/>
</dbReference>
<evidence type="ECO:0000259" key="9">
    <source>
        <dbReference type="Pfam" id="PF00590"/>
    </source>
</evidence>
<dbReference type="PROSITE" id="PS00840">
    <property type="entry name" value="SUMT_2"/>
    <property type="match status" value="1"/>
</dbReference>
<dbReference type="InterPro" id="IPR035996">
    <property type="entry name" value="4pyrrol_Methylase_sf"/>
</dbReference>
<evidence type="ECO:0000256" key="7">
    <source>
        <dbReference type="ARBA" id="ARBA00025705"/>
    </source>
</evidence>
<keyword evidence="5" id="KW-0949">S-adenosyl-L-methionine</keyword>
<evidence type="ECO:0000256" key="4">
    <source>
        <dbReference type="ARBA" id="ARBA00022679"/>
    </source>
</evidence>
<dbReference type="PANTHER" id="PTHR45790">
    <property type="entry name" value="SIROHEME SYNTHASE-RELATED"/>
    <property type="match status" value="1"/>
</dbReference>
<dbReference type="InterPro" id="IPR006366">
    <property type="entry name" value="CobA/CysG_C"/>
</dbReference>
<evidence type="ECO:0000256" key="2">
    <source>
        <dbReference type="ARBA" id="ARBA00012162"/>
    </source>
</evidence>
<dbReference type="GO" id="GO:0004851">
    <property type="term" value="F:uroporphyrin-III C-methyltransferase activity"/>
    <property type="evidence" value="ECO:0007669"/>
    <property type="project" value="UniProtKB-EC"/>
</dbReference>
<comment type="similarity">
    <text evidence="1 8">Belongs to the precorrin methyltransferase family.</text>
</comment>
<comment type="pathway">
    <text evidence="7">Porphyrin-containing compound metabolism; siroheme biosynthesis; precorrin-2 from uroporphyrinogen III: step 1/1.</text>
</comment>
<dbReference type="Pfam" id="PF00590">
    <property type="entry name" value="TP_methylase"/>
    <property type="match status" value="1"/>
</dbReference>
<dbReference type="GO" id="GO:0019354">
    <property type="term" value="P:siroheme biosynthetic process"/>
    <property type="evidence" value="ECO:0007669"/>
    <property type="project" value="InterPro"/>
</dbReference>
<comment type="caution">
    <text evidence="10">The sequence shown here is derived from an EMBL/GenBank/DDBJ whole genome shotgun (WGS) entry which is preliminary data.</text>
</comment>
<dbReference type="GO" id="GO:0032259">
    <property type="term" value="P:methylation"/>
    <property type="evidence" value="ECO:0007669"/>
    <property type="project" value="UniProtKB-KW"/>
</dbReference>
<dbReference type="Gene3D" id="3.30.950.10">
    <property type="entry name" value="Methyltransferase, Cobalt-precorrin-4 Transmethylase, Domain 2"/>
    <property type="match status" value="1"/>
</dbReference>
<dbReference type="EMBL" id="DQWS01000088">
    <property type="protein sequence ID" value="HDD52879.1"/>
    <property type="molecule type" value="Genomic_DNA"/>
</dbReference>
<dbReference type="InterPro" id="IPR000878">
    <property type="entry name" value="4pyrrol_Mease"/>
</dbReference>